<reference evidence="1" key="1">
    <citation type="submission" date="2020-06" db="EMBL/GenBank/DDBJ databases">
        <title>Unique genomic features of the anaerobic methanotrophic archaea.</title>
        <authorList>
            <person name="Chadwick G.L."/>
            <person name="Skennerton C.T."/>
            <person name="Laso-Perez R."/>
            <person name="Leu A.O."/>
            <person name="Speth D.R."/>
            <person name="Yu H."/>
            <person name="Morgan-Lang C."/>
            <person name="Hatzenpichler R."/>
            <person name="Goudeau D."/>
            <person name="Malmstrom R."/>
            <person name="Brazelton W.J."/>
            <person name="Woyke T."/>
            <person name="Hallam S.J."/>
            <person name="Tyson G.W."/>
            <person name="Wegener G."/>
            <person name="Boetius A."/>
            <person name="Orphan V."/>
        </authorList>
    </citation>
    <scope>NUCLEOTIDE SEQUENCE</scope>
</reference>
<proteinExistence type="predicted"/>
<name>A0A7G9YTY4_9EURY</name>
<dbReference type="AlphaFoldDB" id="A0A7G9YTY4"/>
<organism evidence="1">
    <name type="scientific">Candidatus Methanophagaceae archaeon ANME-1 ERB6</name>
    <dbReference type="NCBI Taxonomy" id="2759912"/>
    <lineage>
        <taxon>Archaea</taxon>
        <taxon>Methanobacteriati</taxon>
        <taxon>Methanobacteriota</taxon>
        <taxon>Stenosarchaea group</taxon>
        <taxon>Methanomicrobia</taxon>
        <taxon>Candidatus Methanophagales</taxon>
        <taxon>Candidatus Methanophagaceae</taxon>
    </lineage>
</organism>
<protein>
    <submittedName>
        <fullName evidence="1">Uncharacterized protein</fullName>
    </submittedName>
</protein>
<dbReference type="EMBL" id="MT631470">
    <property type="protein sequence ID" value="QNO51468.1"/>
    <property type="molecule type" value="Genomic_DNA"/>
</dbReference>
<accession>A0A7G9YTY4</accession>
<gene>
    <name evidence="1" type="ORF">OGFGKJAA_00034</name>
</gene>
<evidence type="ECO:0000313" key="1">
    <source>
        <dbReference type="EMBL" id="QNO51468.1"/>
    </source>
</evidence>
<sequence>MHYIILPINPMVSLYENAQNHEMRALRDLAITSFGSYNRAYLATLRQNSLRRSGTSDMPETLYVMVRKLLI</sequence>